<feature type="domain" description="HTH cro/C1-type" evidence="1">
    <location>
        <begin position="90"/>
        <end position="124"/>
    </location>
</feature>
<dbReference type="RefSeq" id="WP_161160659.1">
    <property type="nucleotide sequence ID" value="NZ_WWSR01000011.1"/>
</dbReference>
<dbReference type="InterPro" id="IPR047650">
    <property type="entry name" value="Transpos_IS110"/>
</dbReference>
<sequence>ASPIPASSGKTDRHRLNRGGNRQANWALYEIAIKRMAYDERTRRYVARRTSEGKSRREAVRCLKRYIAREVYHVLMDPNPDGAAPEGPELAKMRKAMRVTQKKAAAELGLSAATLGHLERGKRRSTKLERRYYELLCELERALPQTAS</sequence>
<dbReference type="GO" id="GO:0003677">
    <property type="term" value="F:DNA binding"/>
    <property type="evidence" value="ECO:0007669"/>
    <property type="project" value="InterPro"/>
</dbReference>
<dbReference type="InterPro" id="IPR003346">
    <property type="entry name" value="Transposase_20"/>
</dbReference>
<name>A0A6N9JJS1_9ACTN</name>
<dbReference type="GO" id="GO:0004803">
    <property type="term" value="F:transposase activity"/>
    <property type="evidence" value="ECO:0007669"/>
    <property type="project" value="InterPro"/>
</dbReference>
<reference evidence="2 3" key="1">
    <citation type="journal article" date="2019" name="Nat. Med.">
        <title>A library of human gut bacterial isolates paired with longitudinal multiomics data enables mechanistic microbiome research.</title>
        <authorList>
            <person name="Poyet M."/>
            <person name="Groussin M."/>
            <person name="Gibbons S.M."/>
            <person name="Avila-Pacheco J."/>
            <person name="Jiang X."/>
            <person name="Kearney S.M."/>
            <person name="Perrotta A.R."/>
            <person name="Berdy B."/>
            <person name="Zhao S."/>
            <person name="Lieberman T.D."/>
            <person name="Swanson P.K."/>
            <person name="Smith M."/>
            <person name="Roesemann S."/>
            <person name="Alexander J.E."/>
            <person name="Rich S.A."/>
            <person name="Livny J."/>
            <person name="Vlamakis H."/>
            <person name="Clish C."/>
            <person name="Bullock K."/>
            <person name="Deik A."/>
            <person name="Scott J."/>
            <person name="Pierce K.A."/>
            <person name="Xavier R.J."/>
            <person name="Alm E.J."/>
        </authorList>
    </citation>
    <scope>NUCLEOTIDE SEQUENCE [LARGE SCALE GENOMIC DNA]</scope>
    <source>
        <strain evidence="2 3">BIOML-A20</strain>
    </source>
</reference>
<dbReference type="Proteomes" id="UP000469380">
    <property type="component" value="Unassembled WGS sequence"/>
</dbReference>
<dbReference type="Gene3D" id="1.10.260.40">
    <property type="entry name" value="lambda repressor-like DNA-binding domains"/>
    <property type="match status" value="1"/>
</dbReference>
<dbReference type="InterPro" id="IPR001387">
    <property type="entry name" value="Cro/C1-type_HTH"/>
</dbReference>
<dbReference type="PROSITE" id="PS50943">
    <property type="entry name" value="HTH_CROC1"/>
    <property type="match status" value="1"/>
</dbReference>
<evidence type="ECO:0000313" key="3">
    <source>
        <dbReference type="Proteomes" id="UP000469380"/>
    </source>
</evidence>
<protein>
    <submittedName>
        <fullName evidence="2">Transposase</fullName>
    </submittedName>
</protein>
<dbReference type="InterPro" id="IPR010982">
    <property type="entry name" value="Lambda_DNA-bd_dom_sf"/>
</dbReference>
<proteinExistence type="predicted"/>
<dbReference type="Pfam" id="PF02371">
    <property type="entry name" value="Transposase_20"/>
    <property type="match status" value="1"/>
</dbReference>
<dbReference type="Pfam" id="PF01381">
    <property type="entry name" value="HTH_3"/>
    <property type="match status" value="1"/>
</dbReference>
<dbReference type="SUPFAM" id="SSF47413">
    <property type="entry name" value="lambda repressor-like DNA-binding domains"/>
    <property type="match status" value="1"/>
</dbReference>
<comment type="caution">
    <text evidence="2">The sequence shown here is derived from an EMBL/GenBank/DDBJ whole genome shotgun (WGS) entry which is preliminary data.</text>
</comment>
<dbReference type="AlphaFoldDB" id="A0A6N9JJS1"/>
<dbReference type="EMBL" id="WWSR01000011">
    <property type="protein sequence ID" value="MZJ39750.1"/>
    <property type="molecule type" value="Genomic_DNA"/>
</dbReference>
<dbReference type="PANTHER" id="PTHR33055">
    <property type="entry name" value="TRANSPOSASE FOR INSERTION SEQUENCE ELEMENT IS1111A"/>
    <property type="match status" value="1"/>
</dbReference>
<accession>A0A6N9JJS1</accession>
<dbReference type="PANTHER" id="PTHR33055:SF16">
    <property type="entry name" value="TRANSPOSASE FOR INSERTION SEQUENCE ELEMENT IS1547"/>
    <property type="match status" value="1"/>
</dbReference>
<dbReference type="CDD" id="cd00093">
    <property type="entry name" value="HTH_XRE"/>
    <property type="match status" value="1"/>
</dbReference>
<evidence type="ECO:0000313" key="2">
    <source>
        <dbReference type="EMBL" id="MZJ39750.1"/>
    </source>
</evidence>
<gene>
    <name evidence="2" type="ORF">GT464_07310</name>
</gene>
<organism evidence="2 3">
    <name type="scientific">Collinsella aerofaciens</name>
    <dbReference type="NCBI Taxonomy" id="74426"/>
    <lineage>
        <taxon>Bacteria</taxon>
        <taxon>Bacillati</taxon>
        <taxon>Actinomycetota</taxon>
        <taxon>Coriobacteriia</taxon>
        <taxon>Coriobacteriales</taxon>
        <taxon>Coriobacteriaceae</taxon>
        <taxon>Collinsella</taxon>
    </lineage>
</organism>
<feature type="non-terminal residue" evidence="2">
    <location>
        <position position="1"/>
    </location>
</feature>
<evidence type="ECO:0000259" key="1">
    <source>
        <dbReference type="PROSITE" id="PS50943"/>
    </source>
</evidence>
<dbReference type="GO" id="GO:0006313">
    <property type="term" value="P:DNA transposition"/>
    <property type="evidence" value="ECO:0007669"/>
    <property type="project" value="InterPro"/>
</dbReference>